<proteinExistence type="predicted"/>
<sequence>MVKRIRPADLRADSGGVGYGKPPKHSQFKPGQSGNPKGRPKGTRNFKSDVRATLQSPVKITKNGRVRNVTTQRAILETMRVQGLKGNQRANEQLVRLGEKYNDTSSAIDAALEADDQAILDAYVRRKSEVYAS</sequence>
<name>A0ABS0PVF0_9BRAD</name>
<dbReference type="RefSeq" id="WP_197962320.1">
    <property type="nucleotide sequence ID" value="NZ_JACCHP010000019.1"/>
</dbReference>
<gene>
    <name evidence="3" type="ORF">HZZ13_25850</name>
</gene>
<dbReference type="Pfam" id="PF18932">
    <property type="entry name" value="DUF5681"/>
    <property type="match status" value="1"/>
</dbReference>
<evidence type="ECO:0000313" key="4">
    <source>
        <dbReference type="Proteomes" id="UP000807370"/>
    </source>
</evidence>
<accession>A0ABS0PVF0</accession>
<evidence type="ECO:0000259" key="2">
    <source>
        <dbReference type="Pfam" id="PF18932"/>
    </source>
</evidence>
<comment type="caution">
    <text evidence="3">The sequence shown here is derived from an EMBL/GenBank/DDBJ whole genome shotgun (WGS) entry which is preliminary data.</text>
</comment>
<evidence type="ECO:0000256" key="1">
    <source>
        <dbReference type="SAM" id="MobiDB-lite"/>
    </source>
</evidence>
<evidence type="ECO:0000313" key="3">
    <source>
        <dbReference type="EMBL" id="MBH5401181.1"/>
    </source>
</evidence>
<dbReference type="EMBL" id="JACCHP010000019">
    <property type="protein sequence ID" value="MBH5401181.1"/>
    <property type="molecule type" value="Genomic_DNA"/>
</dbReference>
<dbReference type="Proteomes" id="UP000807370">
    <property type="component" value="Unassembled WGS sequence"/>
</dbReference>
<protein>
    <recommendedName>
        <fullName evidence="2">DUF5681 domain-containing protein</fullName>
    </recommendedName>
</protein>
<feature type="domain" description="DUF5681" evidence="2">
    <location>
        <begin position="24"/>
        <end position="100"/>
    </location>
</feature>
<organism evidence="3 4">
    <name type="scientific">Bradyrhizobium agreste</name>
    <dbReference type="NCBI Taxonomy" id="2751811"/>
    <lineage>
        <taxon>Bacteria</taxon>
        <taxon>Pseudomonadati</taxon>
        <taxon>Pseudomonadota</taxon>
        <taxon>Alphaproteobacteria</taxon>
        <taxon>Hyphomicrobiales</taxon>
        <taxon>Nitrobacteraceae</taxon>
        <taxon>Bradyrhizobium</taxon>
    </lineage>
</organism>
<feature type="compositionally biased region" description="Basic and acidic residues" evidence="1">
    <location>
        <begin position="1"/>
        <end position="12"/>
    </location>
</feature>
<keyword evidence="4" id="KW-1185">Reference proteome</keyword>
<feature type="region of interest" description="Disordered" evidence="1">
    <location>
        <begin position="1"/>
        <end position="51"/>
    </location>
</feature>
<reference evidence="3 4" key="1">
    <citation type="submission" date="2020-07" db="EMBL/GenBank/DDBJ databases">
        <title>Bradyrhizobium diversity isolated from nodules of indigenous legumes of Western Australia.</title>
        <authorList>
            <person name="Klepa M.S."/>
        </authorList>
    </citation>
    <scope>NUCLEOTIDE SEQUENCE [LARGE SCALE GENOMIC DNA]</scope>
    <source>
        <strain evidence="3 4">CNPSo 4010</strain>
    </source>
</reference>
<dbReference type="InterPro" id="IPR043736">
    <property type="entry name" value="DUF5681"/>
</dbReference>